<dbReference type="GO" id="GO:0000307">
    <property type="term" value="C:cyclin-dependent protein kinase holoenzyme complex"/>
    <property type="evidence" value="ECO:0000318"/>
    <property type="project" value="GO_Central"/>
</dbReference>
<dbReference type="FunFam" id="1.10.472.10:FF:000013">
    <property type="entry name" value="Cyclin A1"/>
    <property type="match status" value="1"/>
</dbReference>
<evidence type="ECO:0000256" key="5">
    <source>
        <dbReference type="RuleBase" id="RU000383"/>
    </source>
</evidence>
<name>A0A0K9PZY7_ZOSMR</name>
<keyword evidence="3 5" id="KW-0195">Cyclin</keyword>
<protein>
    <submittedName>
        <fullName evidence="8">Cyclin A-like protein</fullName>
    </submittedName>
</protein>
<dbReference type="PROSITE" id="PS00292">
    <property type="entry name" value="CYCLINS"/>
    <property type="match status" value="1"/>
</dbReference>
<evidence type="ECO:0000313" key="9">
    <source>
        <dbReference type="Proteomes" id="UP000036987"/>
    </source>
</evidence>
<evidence type="ECO:0000256" key="4">
    <source>
        <dbReference type="ARBA" id="ARBA00023306"/>
    </source>
</evidence>
<dbReference type="GO" id="GO:0000082">
    <property type="term" value="P:G1/S transition of mitotic cell cycle"/>
    <property type="evidence" value="ECO:0000318"/>
    <property type="project" value="GO_Central"/>
</dbReference>
<evidence type="ECO:0000256" key="1">
    <source>
        <dbReference type="ARBA" id="ARBA00006955"/>
    </source>
</evidence>
<evidence type="ECO:0000259" key="6">
    <source>
        <dbReference type="SMART" id="SM00385"/>
    </source>
</evidence>
<reference evidence="9" key="1">
    <citation type="journal article" date="2016" name="Nature">
        <title>The genome of the seagrass Zostera marina reveals angiosperm adaptation to the sea.</title>
        <authorList>
            <person name="Olsen J.L."/>
            <person name="Rouze P."/>
            <person name="Verhelst B."/>
            <person name="Lin Y.-C."/>
            <person name="Bayer T."/>
            <person name="Collen J."/>
            <person name="Dattolo E."/>
            <person name="De Paoli E."/>
            <person name="Dittami S."/>
            <person name="Maumus F."/>
            <person name="Michel G."/>
            <person name="Kersting A."/>
            <person name="Lauritano C."/>
            <person name="Lohaus R."/>
            <person name="Toepel M."/>
            <person name="Tonon T."/>
            <person name="Vanneste K."/>
            <person name="Amirebrahimi M."/>
            <person name="Brakel J."/>
            <person name="Bostroem C."/>
            <person name="Chovatia M."/>
            <person name="Grimwood J."/>
            <person name="Jenkins J.W."/>
            <person name="Jueterbock A."/>
            <person name="Mraz A."/>
            <person name="Stam W.T."/>
            <person name="Tice H."/>
            <person name="Bornberg-Bauer E."/>
            <person name="Green P.J."/>
            <person name="Pearson G.A."/>
            <person name="Procaccini G."/>
            <person name="Duarte C.M."/>
            <person name="Schmutz J."/>
            <person name="Reusch T.B.H."/>
            <person name="Van de Peer Y."/>
        </authorList>
    </citation>
    <scope>NUCLEOTIDE SEQUENCE [LARGE SCALE GENOMIC DNA]</scope>
    <source>
        <strain evidence="9">cv. Finnish</strain>
    </source>
</reference>
<dbReference type="STRING" id="29655.A0A0K9PZY7"/>
<dbReference type="OMA" id="QMCAPYV"/>
<dbReference type="GO" id="GO:0051301">
    <property type="term" value="P:cell division"/>
    <property type="evidence" value="ECO:0007669"/>
    <property type="project" value="UniProtKB-KW"/>
</dbReference>
<keyword evidence="9" id="KW-1185">Reference proteome</keyword>
<evidence type="ECO:0000256" key="2">
    <source>
        <dbReference type="ARBA" id="ARBA00022618"/>
    </source>
</evidence>
<dbReference type="InterPro" id="IPR013763">
    <property type="entry name" value="Cyclin-like_dom"/>
</dbReference>
<dbReference type="InterPro" id="IPR039361">
    <property type="entry name" value="Cyclin"/>
</dbReference>
<comment type="similarity">
    <text evidence="1">Belongs to the cyclin family. Cyclin AB subfamily.</text>
</comment>
<dbReference type="InterPro" id="IPR036915">
    <property type="entry name" value="Cyclin-like_sf"/>
</dbReference>
<dbReference type="SUPFAM" id="SSF47954">
    <property type="entry name" value="Cyclin-like"/>
    <property type="match status" value="2"/>
</dbReference>
<dbReference type="CDD" id="cd20506">
    <property type="entry name" value="CYCLIN_AtCycA-like_rpt2"/>
    <property type="match status" value="1"/>
</dbReference>
<dbReference type="AlphaFoldDB" id="A0A0K9PZY7"/>
<dbReference type="SMART" id="SM01332">
    <property type="entry name" value="Cyclin_C"/>
    <property type="match status" value="1"/>
</dbReference>
<feature type="domain" description="Cyclin C-terminal" evidence="7">
    <location>
        <begin position="241"/>
        <end position="364"/>
    </location>
</feature>
<evidence type="ECO:0000313" key="8">
    <source>
        <dbReference type="EMBL" id="KMZ74494.1"/>
    </source>
</evidence>
<comment type="caution">
    <text evidence="8">The sequence shown here is derived from an EMBL/GenBank/DDBJ whole genome shotgun (WGS) entry which is preliminary data.</text>
</comment>
<proteinExistence type="inferred from homology"/>
<organism evidence="8 9">
    <name type="scientific">Zostera marina</name>
    <name type="common">Eelgrass</name>
    <dbReference type="NCBI Taxonomy" id="29655"/>
    <lineage>
        <taxon>Eukaryota</taxon>
        <taxon>Viridiplantae</taxon>
        <taxon>Streptophyta</taxon>
        <taxon>Embryophyta</taxon>
        <taxon>Tracheophyta</taxon>
        <taxon>Spermatophyta</taxon>
        <taxon>Magnoliopsida</taxon>
        <taxon>Liliopsida</taxon>
        <taxon>Zosteraceae</taxon>
        <taxon>Zostera</taxon>
    </lineage>
</organism>
<dbReference type="Gene3D" id="1.10.472.10">
    <property type="entry name" value="Cyclin-like"/>
    <property type="match status" value="2"/>
</dbReference>
<dbReference type="OrthoDB" id="5590282at2759"/>
<feature type="domain" description="Cyclin-like" evidence="6">
    <location>
        <begin position="245"/>
        <end position="333"/>
    </location>
</feature>
<gene>
    <name evidence="8" type="ORF">ZOSMA_127G00150</name>
</gene>
<dbReference type="GO" id="GO:0016538">
    <property type="term" value="F:cyclin-dependent protein serine/threonine kinase regulator activity"/>
    <property type="evidence" value="ECO:0000318"/>
    <property type="project" value="GO_Central"/>
</dbReference>
<dbReference type="Pfam" id="PF00134">
    <property type="entry name" value="Cyclin_N"/>
    <property type="match status" value="1"/>
</dbReference>
<feature type="domain" description="Cyclin-like" evidence="6">
    <location>
        <begin position="148"/>
        <end position="232"/>
    </location>
</feature>
<accession>A0A0K9PZY7</accession>
<dbReference type="InterPro" id="IPR048258">
    <property type="entry name" value="Cyclins_cyclin-box"/>
</dbReference>
<dbReference type="PANTHER" id="PTHR10177">
    <property type="entry name" value="CYCLINS"/>
    <property type="match status" value="1"/>
</dbReference>
<evidence type="ECO:0000256" key="3">
    <source>
        <dbReference type="ARBA" id="ARBA00023127"/>
    </source>
</evidence>
<keyword evidence="4" id="KW-0131">Cell cycle</keyword>
<dbReference type="GO" id="GO:0005737">
    <property type="term" value="C:cytoplasm"/>
    <property type="evidence" value="ECO:0000318"/>
    <property type="project" value="GO_Central"/>
</dbReference>
<dbReference type="Pfam" id="PF02984">
    <property type="entry name" value="Cyclin_C"/>
    <property type="match status" value="1"/>
</dbReference>
<dbReference type="SMART" id="SM00385">
    <property type="entry name" value="CYCLIN"/>
    <property type="match status" value="2"/>
</dbReference>
<keyword evidence="2" id="KW-0132">Cell division</keyword>
<evidence type="ECO:0000259" key="7">
    <source>
        <dbReference type="SMART" id="SM01332"/>
    </source>
</evidence>
<dbReference type="InterPro" id="IPR004367">
    <property type="entry name" value="Cyclin_C-dom"/>
</dbReference>
<sequence length="385" mass="43375">MENVTIRVTRAAARRKRMEDGMETPIKKTETVEVEAADGRRKRRRVVLGDITQEANSGVLDGGGKKKGGLKNVSELVIIDINKKVIEPHDDCNSVGVDPVTLVCPKDASEIDTYLRSMEMRAENRPNADYIQLVQKDVTAGMRGVLVDWLVEVAEEYKLLPNTLFSTVSCIDRFLSCQCINRSKLQLLGVSCMLAASKYEEISPPNTEEFRYITDNTYTKDEVVDMEFDVLKYLKWAMGAPTAKTFLGRFIKECLSESDESYLQFEFLSSYLAELSLIDYACIQYPPSIIAASAVFLARFTLDTNANPWNTTLHLCSNYNPSDLKDCVGTIHDLQLNKKNSSLTAIREKYRQHKFKFVATLVPPPEIPSTYFEDASPDNNNDQSV</sequence>
<dbReference type="Proteomes" id="UP000036987">
    <property type="component" value="Unassembled WGS sequence"/>
</dbReference>
<dbReference type="EMBL" id="LFYR01000304">
    <property type="protein sequence ID" value="KMZ74494.1"/>
    <property type="molecule type" value="Genomic_DNA"/>
</dbReference>
<dbReference type="InterPro" id="IPR006671">
    <property type="entry name" value="Cyclin_N"/>
</dbReference>
<dbReference type="GO" id="GO:0005634">
    <property type="term" value="C:nucleus"/>
    <property type="evidence" value="ECO:0000318"/>
    <property type="project" value="GO_Central"/>
</dbReference>